<reference evidence="3" key="1">
    <citation type="journal article" date="2019" name="Int. J. Syst. Evol. Microbiol.">
        <title>The Global Catalogue of Microorganisms (GCM) 10K type strain sequencing project: providing services to taxonomists for standard genome sequencing and annotation.</title>
        <authorList>
            <consortium name="The Broad Institute Genomics Platform"/>
            <consortium name="The Broad Institute Genome Sequencing Center for Infectious Disease"/>
            <person name="Wu L."/>
            <person name="Ma J."/>
        </authorList>
    </citation>
    <scope>NUCLEOTIDE SEQUENCE [LARGE SCALE GENOMIC DNA]</scope>
    <source>
        <strain evidence="3">CCUG 48884</strain>
    </source>
</reference>
<gene>
    <name evidence="2" type="ORF">ACFQ4M_15800</name>
</gene>
<feature type="region of interest" description="Disordered" evidence="1">
    <location>
        <begin position="242"/>
        <end position="261"/>
    </location>
</feature>
<organism evidence="2 3">
    <name type="scientific">Thauera mechernichensis</name>
    <dbReference type="NCBI Taxonomy" id="82788"/>
    <lineage>
        <taxon>Bacteria</taxon>
        <taxon>Pseudomonadati</taxon>
        <taxon>Pseudomonadota</taxon>
        <taxon>Betaproteobacteria</taxon>
        <taxon>Rhodocyclales</taxon>
        <taxon>Zoogloeaceae</taxon>
        <taxon>Thauera</taxon>
    </lineage>
</organism>
<sequence length="307" mass="32609">MMTFTIAAEILKCIAGHDSKRPARADDVAALVGGDEPAYWAAIEHLKGTSQINCAHIKRGADPEPWLAIWPTGARARMDSWHELNARGHFSPTRTFTAQRLPQSIAARRAAQEIEMKQSPTATQQRRQKIADLVAGRPLAEGLPLKAIAAELDIGVEGVRHLIKSMLGGQRVALGKLPKDHGHRAYDPAAEQPTAEVAAGEPFAAADTAPGAEPEPEVLPAQTLEPADLSSVADFLASVSNALGDMEPDDPAPPTPPQTNPARISFALWDDGGLSIYDGDELLQIAPADVARLARLLGVPHACEVAA</sequence>
<comment type="caution">
    <text evidence="2">The sequence shown here is derived from an EMBL/GenBank/DDBJ whole genome shotgun (WGS) entry which is preliminary data.</text>
</comment>
<evidence type="ECO:0000313" key="2">
    <source>
        <dbReference type="EMBL" id="MFD1265039.1"/>
    </source>
</evidence>
<dbReference type="Proteomes" id="UP001597158">
    <property type="component" value="Unassembled WGS sequence"/>
</dbReference>
<proteinExistence type="predicted"/>
<name>A0ABW3WIW9_9RHOO</name>
<evidence type="ECO:0000313" key="3">
    <source>
        <dbReference type="Proteomes" id="UP001597158"/>
    </source>
</evidence>
<dbReference type="RefSeq" id="WP_386041604.1">
    <property type="nucleotide sequence ID" value="NZ_JBHTMC010000027.1"/>
</dbReference>
<dbReference type="EMBL" id="JBHTMC010000027">
    <property type="protein sequence ID" value="MFD1265039.1"/>
    <property type="molecule type" value="Genomic_DNA"/>
</dbReference>
<protein>
    <submittedName>
        <fullName evidence="2">Uncharacterized protein</fullName>
    </submittedName>
</protein>
<evidence type="ECO:0000256" key="1">
    <source>
        <dbReference type="SAM" id="MobiDB-lite"/>
    </source>
</evidence>
<accession>A0ABW3WIW9</accession>
<keyword evidence="3" id="KW-1185">Reference proteome</keyword>